<evidence type="ECO:0000313" key="5">
    <source>
        <dbReference type="EMBL" id="NYS25170.1"/>
    </source>
</evidence>
<dbReference type="EMBL" id="JACBXS010000015">
    <property type="protein sequence ID" value="NYS25170.1"/>
    <property type="molecule type" value="Genomic_DNA"/>
</dbReference>
<dbReference type="GO" id="GO:0005886">
    <property type="term" value="C:plasma membrane"/>
    <property type="evidence" value="ECO:0007669"/>
    <property type="project" value="TreeGrafter"/>
</dbReference>
<sequence length="296" mass="32275">MNGPQRTDPLDNNAHMRPAPKPRLIGAPDPAPKWIPAPAQFDNLRGLIRSVLSVSSVSISFDASDLIRTSGVQRGFISVPLMRDDTLIGALRVLDSADRMFTQREQTLLQGFAALIVEQFELWQQASRDPLTGAMTRRVFETDLRKAIAASRRSGEDLSLILFDLDHFKRINDTLGHCVGDRVLQEVGRVAAQQLRVYDTFGRLGGEEFGILLAVSMPEALDVAERVRAAIEVTAFPGHETLKVTASFGVAAVGESLASADALLRTADAQLYGAKQAGRNRVHADDAMAPHLTVVR</sequence>
<evidence type="ECO:0000259" key="4">
    <source>
        <dbReference type="PROSITE" id="PS50887"/>
    </source>
</evidence>
<dbReference type="Gene3D" id="3.30.70.270">
    <property type="match status" value="1"/>
</dbReference>
<comment type="catalytic activity">
    <reaction evidence="2">
        <text>2 GTP = 3',3'-c-di-GMP + 2 diphosphate</text>
        <dbReference type="Rhea" id="RHEA:24898"/>
        <dbReference type="ChEBI" id="CHEBI:33019"/>
        <dbReference type="ChEBI" id="CHEBI:37565"/>
        <dbReference type="ChEBI" id="CHEBI:58805"/>
        <dbReference type="EC" id="2.7.7.65"/>
    </reaction>
</comment>
<dbReference type="Pfam" id="PF00990">
    <property type="entry name" value="GGDEF"/>
    <property type="match status" value="1"/>
</dbReference>
<dbReference type="SUPFAM" id="SSF55073">
    <property type="entry name" value="Nucleotide cyclase"/>
    <property type="match status" value="1"/>
</dbReference>
<gene>
    <name evidence="5" type="ORF">HUK65_09215</name>
</gene>
<dbReference type="GO" id="GO:0052621">
    <property type="term" value="F:diguanylate cyclase activity"/>
    <property type="evidence" value="ECO:0007669"/>
    <property type="project" value="UniProtKB-EC"/>
</dbReference>
<dbReference type="GO" id="GO:1902201">
    <property type="term" value="P:negative regulation of bacterial-type flagellum-dependent cell motility"/>
    <property type="evidence" value="ECO:0007669"/>
    <property type="project" value="TreeGrafter"/>
</dbReference>
<proteinExistence type="predicted"/>
<accession>A0A7Z0HZI2</accession>
<feature type="domain" description="GGDEF" evidence="4">
    <location>
        <begin position="156"/>
        <end position="287"/>
    </location>
</feature>
<evidence type="ECO:0000256" key="3">
    <source>
        <dbReference type="SAM" id="MobiDB-lite"/>
    </source>
</evidence>
<protein>
    <recommendedName>
        <fullName evidence="1">diguanylate cyclase</fullName>
        <ecNumber evidence="1">2.7.7.65</ecNumber>
    </recommendedName>
</protein>
<dbReference type="PROSITE" id="PS50887">
    <property type="entry name" value="GGDEF"/>
    <property type="match status" value="1"/>
</dbReference>
<dbReference type="SUPFAM" id="SSF55781">
    <property type="entry name" value="GAF domain-like"/>
    <property type="match status" value="1"/>
</dbReference>
<evidence type="ECO:0000313" key="6">
    <source>
        <dbReference type="Proteomes" id="UP000529417"/>
    </source>
</evidence>
<evidence type="ECO:0000256" key="2">
    <source>
        <dbReference type="ARBA" id="ARBA00034247"/>
    </source>
</evidence>
<dbReference type="PANTHER" id="PTHR45138">
    <property type="entry name" value="REGULATORY COMPONENTS OF SENSORY TRANSDUCTION SYSTEM"/>
    <property type="match status" value="1"/>
</dbReference>
<dbReference type="AlphaFoldDB" id="A0A7Z0HZI2"/>
<dbReference type="InterPro" id="IPR043128">
    <property type="entry name" value="Rev_trsase/Diguanyl_cyclase"/>
</dbReference>
<dbReference type="FunFam" id="3.30.70.270:FF:000001">
    <property type="entry name" value="Diguanylate cyclase domain protein"/>
    <property type="match status" value="1"/>
</dbReference>
<dbReference type="InterPro" id="IPR029787">
    <property type="entry name" value="Nucleotide_cyclase"/>
</dbReference>
<dbReference type="Pfam" id="PF01590">
    <property type="entry name" value="GAF"/>
    <property type="match status" value="1"/>
</dbReference>
<dbReference type="SMART" id="SM00267">
    <property type="entry name" value="GGDEF"/>
    <property type="match status" value="1"/>
</dbReference>
<dbReference type="NCBIfam" id="TIGR00254">
    <property type="entry name" value="GGDEF"/>
    <property type="match status" value="1"/>
</dbReference>
<dbReference type="Gene3D" id="3.30.450.40">
    <property type="match status" value="1"/>
</dbReference>
<dbReference type="InterPro" id="IPR000160">
    <property type="entry name" value="GGDEF_dom"/>
</dbReference>
<dbReference type="InterPro" id="IPR029016">
    <property type="entry name" value="GAF-like_dom_sf"/>
</dbReference>
<dbReference type="GO" id="GO:0043709">
    <property type="term" value="P:cell adhesion involved in single-species biofilm formation"/>
    <property type="evidence" value="ECO:0007669"/>
    <property type="project" value="TreeGrafter"/>
</dbReference>
<comment type="caution">
    <text evidence="5">The sequence shown here is derived from an EMBL/GenBank/DDBJ whole genome shotgun (WGS) entry which is preliminary data.</text>
</comment>
<name>A0A7Z0HZI2_9RHOB</name>
<dbReference type="InterPro" id="IPR003018">
    <property type="entry name" value="GAF"/>
</dbReference>
<organism evidence="5 6">
    <name type="scientific">Rhabdonatronobacter sediminivivens</name>
    <dbReference type="NCBI Taxonomy" id="2743469"/>
    <lineage>
        <taxon>Bacteria</taxon>
        <taxon>Pseudomonadati</taxon>
        <taxon>Pseudomonadota</taxon>
        <taxon>Alphaproteobacteria</taxon>
        <taxon>Rhodobacterales</taxon>
        <taxon>Paracoccaceae</taxon>
        <taxon>Rhabdonatronobacter</taxon>
    </lineage>
</organism>
<dbReference type="Proteomes" id="UP000529417">
    <property type="component" value="Unassembled WGS sequence"/>
</dbReference>
<evidence type="ECO:0000256" key="1">
    <source>
        <dbReference type="ARBA" id="ARBA00012528"/>
    </source>
</evidence>
<feature type="region of interest" description="Disordered" evidence="3">
    <location>
        <begin position="1"/>
        <end position="30"/>
    </location>
</feature>
<dbReference type="InterPro" id="IPR050469">
    <property type="entry name" value="Diguanylate_Cyclase"/>
</dbReference>
<dbReference type="CDD" id="cd01949">
    <property type="entry name" value="GGDEF"/>
    <property type="match status" value="1"/>
</dbReference>
<keyword evidence="6" id="KW-1185">Reference proteome</keyword>
<reference evidence="5 6" key="1">
    <citation type="journal article" date="2000" name="Arch. Microbiol.">
        <title>Rhodobaca bogoriensis gen. nov. and sp. nov., an alkaliphilic purple nonsulfur bacterium from African Rift Valley soda lakes.</title>
        <authorList>
            <person name="Milford A.D."/>
            <person name="Achenbach L.A."/>
            <person name="Jung D.O."/>
            <person name="Madigan M.T."/>
        </authorList>
    </citation>
    <scope>NUCLEOTIDE SEQUENCE [LARGE SCALE GENOMIC DNA]</scope>
    <source>
        <strain evidence="5 6">2376</strain>
    </source>
</reference>
<dbReference type="EC" id="2.7.7.65" evidence="1"/>
<dbReference type="PANTHER" id="PTHR45138:SF9">
    <property type="entry name" value="DIGUANYLATE CYCLASE DGCM-RELATED"/>
    <property type="match status" value="1"/>
</dbReference>